<evidence type="ECO:0000256" key="1">
    <source>
        <dbReference type="SAM" id="MobiDB-lite"/>
    </source>
</evidence>
<accession>A0A9R0QWH4</accession>
<dbReference type="GO" id="GO:0003677">
    <property type="term" value="F:DNA binding"/>
    <property type="evidence" value="ECO:0007669"/>
    <property type="project" value="InterPro"/>
</dbReference>
<keyword evidence="4" id="KW-1185">Reference proteome</keyword>
<dbReference type="GO" id="GO:0006355">
    <property type="term" value="P:regulation of DNA-templated transcription"/>
    <property type="evidence" value="ECO:0007669"/>
    <property type="project" value="InterPro"/>
</dbReference>
<dbReference type="InterPro" id="IPR053793">
    <property type="entry name" value="PB1-like"/>
</dbReference>
<protein>
    <recommendedName>
        <fullName evidence="2">PB1 domain-containing protein</fullName>
    </recommendedName>
</protein>
<dbReference type="InterPro" id="IPR044835">
    <property type="entry name" value="ARF_plant"/>
</dbReference>
<feature type="domain" description="PB1" evidence="2">
    <location>
        <begin position="273"/>
        <end position="353"/>
    </location>
</feature>
<dbReference type="PROSITE" id="PS51745">
    <property type="entry name" value="PB1"/>
    <property type="match status" value="1"/>
</dbReference>
<dbReference type="FunFam" id="2.30.30.1040:FF:000002">
    <property type="entry name" value="Auxin response factor"/>
    <property type="match status" value="1"/>
</dbReference>
<dbReference type="EMBL" id="LT934112">
    <property type="protein sequence ID" value="VAH16422.1"/>
    <property type="molecule type" value="Genomic_DNA"/>
</dbReference>
<sequence length="368" mass="40087">MMNGGPAGYVKGRGKVKIDHVVEAATLAANSQPFEVVYYPRASTPEFVVKAAAMQAAMRIHWCPGMRFKMAFETEDSSRISWFMGTISSVQVADPLRWPNSPWRLLQVTWDEPDLLQNVKCVSPWLVELVSSIPPIHLGPFSPPRKKLRVPQHPDFPLDGHLFNPIFHGNPLGPSNSPLCCYSDNNSPAGIQSTEKSVDRKTPHIMLFGKAILTEQQMTSSGSRETLSSGATGNSSPISTGLKAGNTSDGSGSSICIGFSSQGHEASDLGLEAGHCKVFMESEDVGRTIDLSVFGSYDELYGRLADMFGIEKEEIISHLRYRDTAGAVMHTGGLPFSDFMKVARRLTIISGEKGGLAKPLIECMVQRV</sequence>
<dbReference type="GO" id="GO:0009725">
    <property type="term" value="P:response to hormone"/>
    <property type="evidence" value="ECO:0007669"/>
    <property type="project" value="InterPro"/>
</dbReference>
<dbReference type="Pfam" id="PF06507">
    <property type="entry name" value="ARF_AD"/>
    <property type="match status" value="1"/>
</dbReference>
<dbReference type="Gramene" id="TRITD1Bv1G102010.6">
    <property type="protein sequence ID" value="TRITD1Bv1G102010.6"/>
    <property type="gene ID" value="TRITD1Bv1G102010"/>
</dbReference>
<evidence type="ECO:0000259" key="2">
    <source>
        <dbReference type="PROSITE" id="PS51745"/>
    </source>
</evidence>
<feature type="region of interest" description="Disordered" evidence="1">
    <location>
        <begin position="218"/>
        <end position="246"/>
    </location>
</feature>
<dbReference type="Gene3D" id="2.30.30.1040">
    <property type="match status" value="1"/>
</dbReference>
<proteinExistence type="predicted"/>
<feature type="compositionally biased region" description="Polar residues" evidence="1">
    <location>
        <begin position="218"/>
        <end position="239"/>
    </location>
</feature>
<evidence type="ECO:0000313" key="4">
    <source>
        <dbReference type="Proteomes" id="UP000324705"/>
    </source>
</evidence>
<gene>
    <name evidence="3" type="ORF">TRITD_1Bv1G102010</name>
</gene>
<dbReference type="GO" id="GO:0005634">
    <property type="term" value="C:nucleus"/>
    <property type="evidence" value="ECO:0007669"/>
    <property type="project" value="InterPro"/>
</dbReference>
<reference evidence="3 4" key="1">
    <citation type="submission" date="2017-09" db="EMBL/GenBank/DDBJ databases">
        <authorList>
            <consortium name="International Durum Wheat Genome Sequencing Consortium (IDWGSC)"/>
            <person name="Milanesi L."/>
        </authorList>
    </citation>
    <scope>NUCLEOTIDE SEQUENCE [LARGE SCALE GENOMIC DNA]</scope>
    <source>
        <strain evidence="4">cv. Svevo</strain>
    </source>
</reference>
<dbReference type="Gene3D" id="3.10.20.90">
    <property type="entry name" value="Phosphatidylinositol 3-kinase Catalytic Subunit, Chain A, domain 1"/>
    <property type="match status" value="1"/>
</dbReference>
<dbReference type="Proteomes" id="UP000324705">
    <property type="component" value="Chromosome 1B"/>
</dbReference>
<dbReference type="InterPro" id="IPR010525">
    <property type="entry name" value="ARF_dom"/>
</dbReference>
<dbReference type="PANTHER" id="PTHR31384:SF165">
    <property type="entry name" value="AUXIN RESPONSE FACTOR 22"/>
    <property type="match status" value="1"/>
</dbReference>
<dbReference type="PANTHER" id="PTHR31384">
    <property type="entry name" value="AUXIN RESPONSE FACTOR 4-RELATED"/>
    <property type="match status" value="1"/>
</dbReference>
<name>A0A9R0QWH4_TRITD</name>
<dbReference type="AlphaFoldDB" id="A0A9R0QWH4"/>
<organism evidence="3 4">
    <name type="scientific">Triticum turgidum subsp. durum</name>
    <name type="common">Durum wheat</name>
    <name type="synonym">Triticum durum</name>
    <dbReference type="NCBI Taxonomy" id="4567"/>
    <lineage>
        <taxon>Eukaryota</taxon>
        <taxon>Viridiplantae</taxon>
        <taxon>Streptophyta</taxon>
        <taxon>Embryophyta</taxon>
        <taxon>Tracheophyta</taxon>
        <taxon>Spermatophyta</taxon>
        <taxon>Magnoliopsida</taxon>
        <taxon>Liliopsida</taxon>
        <taxon>Poales</taxon>
        <taxon>Poaceae</taxon>
        <taxon>BOP clade</taxon>
        <taxon>Pooideae</taxon>
        <taxon>Triticodae</taxon>
        <taxon>Triticeae</taxon>
        <taxon>Triticinae</taxon>
        <taxon>Triticum</taxon>
    </lineage>
</organism>
<evidence type="ECO:0000313" key="3">
    <source>
        <dbReference type="EMBL" id="VAH16422.1"/>
    </source>
</evidence>